<gene>
    <name evidence="5" type="primary">ssuB_3</name>
    <name evidence="6" type="ORF">CLCOS_16180</name>
    <name evidence="5" type="ORF">WX73_03875</name>
</gene>
<name>A0A162JE99_9CLOT</name>
<keyword evidence="2" id="KW-0547">Nucleotide-binding</keyword>
<evidence type="ECO:0000256" key="1">
    <source>
        <dbReference type="ARBA" id="ARBA00022448"/>
    </source>
</evidence>
<dbReference type="Proteomes" id="UP000093694">
    <property type="component" value="Unassembled WGS sequence"/>
</dbReference>
<keyword evidence="1" id="KW-0813">Transport</keyword>
<dbReference type="InterPro" id="IPR050166">
    <property type="entry name" value="ABC_transporter_ATP-bind"/>
</dbReference>
<evidence type="ECO:0000313" key="8">
    <source>
        <dbReference type="Proteomes" id="UP000093694"/>
    </source>
</evidence>
<evidence type="ECO:0000313" key="5">
    <source>
        <dbReference type="EMBL" id="OAA93965.1"/>
    </source>
</evidence>
<dbReference type="CDD" id="cd03293">
    <property type="entry name" value="ABC_NrtD_SsuB_transporters"/>
    <property type="match status" value="1"/>
</dbReference>
<dbReference type="InterPro" id="IPR027417">
    <property type="entry name" value="P-loop_NTPase"/>
</dbReference>
<dbReference type="PANTHER" id="PTHR42788:SF2">
    <property type="entry name" value="ABC TRANSPORTER ATP-BINDING PROTEIN"/>
    <property type="match status" value="1"/>
</dbReference>
<proteinExistence type="predicted"/>
<dbReference type="EMBL" id="LITQ01000009">
    <property type="protein sequence ID" value="OAA93965.1"/>
    <property type="molecule type" value="Genomic_DNA"/>
</dbReference>
<reference evidence="6 8" key="2">
    <citation type="journal article" date="2016" name="Front. Microbiol.">
        <title>Industrial Acetogenic Biocatalysts: A Comparative Metabolic and Genomic Analysis.</title>
        <authorList>
            <person name="Bengelsdorf F."/>
            <person name="Poehlein A."/>
            <person name="Sonja S."/>
            <person name="Erz C."/>
            <person name="Hummel T."/>
            <person name="Hoffmeister S."/>
            <person name="Daniel R."/>
            <person name="Durre P."/>
        </authorList>
    </citation>
    <scope>NUCLEOTIDE SEQUENCE [LARGE SCALE GENOMIC DNA]</scope>
    <source>
        <strain evidence="6 8">PTA-10522</strain>
    </source>
</reference>
<dbReference type="GO" id="GO:0005524">
    <property type="term" value="F:ATP binding"/>
    <property type="evidence" value="ECO:0007669"/>
    <property type="project" value="UniProtKB-KW"/>
</dbReference>
<evidence type="ECO:0000256" key="2">
    <source>
        <dbReference type="ARBA" id="ARBA00022741"/>
    </source>
</evidence>
<reference evidence="5 7" key="1">
    <citation type="journal article" date="2015" name="Biotechnol. Bioeng.">
        <title>Genome sequence and phenotypic characterization of Caulobacter segnis.</title>
        <authorList>
            <person name="Patel S."/>
            <person name="Fletcher B."/>
            <person name="Scott D.C."/>
            <person name="Ely B."/>
        </authorList>
    </citation>
    <scope>NUCLEOTIDE SEQUENCE [LARGE SCALE GENOMIC DNA]</scope>
    <source>
        <strain evidence="5 7">PS02</strain>
    </source>
</reference>
<sequence>MNVCSGTWLITRGCEIMLEFKNVSFKYEEDPDFIIKNLNFNVDKGEFISIVGPSGCGKSTVLRLICKLEKAFEGDIILKGKNINDLKGYIGYMPQNDLLIPWRTILQNVYLPLEVKGKNLKEAQVQAEKMLKDFGLEKYKNKYPKDLSGGMRQRASFARTLLTGAEVLLLDEPFSALDAITRVSMQEWLIDKWLALDKTILFITHDVEEALFLSTKIFVTSETPIRKFKEIKVPLNYPRTRSMIDMPPILKIKEELINELKKGVKL</sequence>
<evidence type="ECO:0000256" key="3">
    <source>
        <dbReference type="ARBA" id="ARBA00022840"/>
    </source>
</evidence>
<feature type="domain" description="ABC transporter" evidence="4">
    <location>
        <begin position="18"/>
        <end position="247"/>
    </location>
</feature>
<dbReference type="EMBL" id="LROR01000038">
    <property type="protein sequence ID" value="OBR95294.1"/>
    <property type="molecule type" value="Genomic_DNA"/>
</dbReference>
<dbReference type="PANTHER" id="PTHR42788">
    <property type="entry name" value="TAURINE IMPORT ATP-BINDING PROTEIN-RELATED"/>
    <property type="match status" value="1"/>
</dbReference>
<evidence type="ECO:0000313" key="6">
    <source>
        <dbReference type="EMBL" id="OBR95294.1"/>
    </source>
</evidence>
<dbReference type="InterPro" id="IPR017871">
    <property type="entry name" value="ABC_transporter-like_CS"/>
</dbReference>
<evidence type="ECO:0000313" key="7">
    <source>
        <dbReference type="Proteomes" id="UP000077384"/>
    </source>
</evidence>
<dbReference type="InterPro" id="IPR003439">
    <property type="entry name" value="ABC_transporter-like_ATP-bd"/>
</dbReference>
<dbReference type="EC" id="3.6.3.-" evidence="5"/>
<dbReference type="PATRIC" id="fig|1705578.3.peg.3950"/>
<dbReference type="GO" id="GO:0016887">
    <property type="term" value="F:ATP hydrolysis activity"/>
    <property type="evidence" value="ECO:0007669"/>
    <property type="project" value="InterPro"/>
</dbReference>
<dbReference type="Proteomes" id="UP000077384">
    <property type="component" value="Unassembled WGS sequence"/>
</dbReference>
<protein>
    <submittedName>
        <fullName evidence="5">Aliphatic sulfonates import ATP-binding protein SsuB</fullName>
        <ecNumber evidence="5">3.6.3.-</ecNumber>
    </submittedName>
</protein>
<dbReference type="SUPFAM" id="SSF52540">
    <property type="entry name" value="P-loop containing nucleoside triphosphate hydrolases"/>
    <property type="match status" value="1"/>
</dbReference>
<dbReference type="PROSITE" id="PS50893">
    <property type="entry name" value="ABC_TRANSPORTER_2"/>
    <property type="match status" value="1"/>
</dbReference>
<comment type="caution">
    <text evidence="5">The sequence shown here is derived from an EMBL/GenBank/DDBJ whole genome shotgun (WGS) entry which is preliminary data.</text>
</comment>
<dbReference type="PROSITE" id="PS00211">
    <property type="entry name" value="ABC_TRANSPORTER_1"/>
    <property type="match status" value="1"/>
</dbReference>
<keyword evidence="3 5" id="KW-0067">ATP-binding</keyword>
<dbReference type="Gene3D" id="3.40.50.300">
    <property type="entry name" value="P-loop containing nucleotide triphosphate hydrolases"/>
    <property type="match status" value="1"/>
</dbReference>
<dbReference type="InterPro" id="IPR003593">
    <property type="entry name" value="AAA+_ATPase"/>
</dbReference>
<organism evidence="5 7">
    <name type="scientific">Clostridium coskatii</name>
    <dbReference type="NCBI Taxonomy" id="1705578"/>
    <lineage>
        <taxon>Bacteria</taxon>
        <taxon>Bacillati</taxon>
        <taxon>Bacillota</taxon>
        <taxon>Clostridia</taxon>
        <taxon>Eubacteriales</taxon>
        <taxon>Clostridiaceae</taxon>
        <taxon>Clostridium</taxon>
    </lineage>
</organism>
<dbReference type="SMART" id="SM00382">
    <property type="entry name" value="AAA"/>
    <property type="match status" value="1"/>
</dbReference>
<keyword evidence="8" id="KW-1185">Reference proteome</keyword>
<evidence type="ECO:0000259" key="4">
    <source>
        <dbReference type="PROSITE" id="PS50893"/>
    </source>
</evidence>
<dbReference type="Pfam" id="PF00005">
    <property type="entry name" value="ABC_tran"/>
    <property type="match status" value="1"/>
</dbReference>
<accession>A0A162JE99</accession>
<keyword evidence="5" id="KW-0378">Hydrolase</keyword>
<dbReference type="AlphaFoldDB" id="A0A162JE99"/>